<accession>A0A0L6JSW8</accession>
<dbReference type="Proteomes" id="UP000036923">
    <property type="component" value="Unassembled WGS sequence"/>
</dbReference>
<dbReference type="EMBL" id="LGTC01000001">
    <property type="protein sequence ID" value="KNY28941.1"/>
    <property type="molecule type" value="Genomic_DNA"/>
</dbReference>
<reference evidence="1" key="1">
    <citation type="submission" date="2015-07" db="EMBL/GenBank/DDBJ databases">
        <title>MeaNS - Measles Nucleotide Surveillance Program.</title>
        <authorList>
            <person name="Tran T."/>
            <person name="Druce J."/>
        </authorList>
    </citation>
    <scope>NUCLEOTIDE SEQUENCE</scope>
    <source>
        <strain evidence="1">DSM 2933</strain>
    </source>
</reference>
<evidence type="ECO:0000313" key="3">
    <source>
        <dbReference type="Proteomes" id="UP000036923"/>
    </source>
</evidence>
<sequence length="49" mass="5533">MEDKIIKPINQANYDHDDAFVSFNIDFCDVPYLCDGDTCADCPSVCKKD</sequence>
<proteinExistence type="predicted"/>
<organism evidence="1 3">
    <name type="scientific">Pseudobacteroides cellulosolvens ATCC 35603 = DSM 2933</name>
    <dbReference type="NCBI Taxonomy" id="398512"/>
    <lineage>
        <taxon>Bacteria</taxon>
        <taxon>Bacillati</taxon>
        <taxon>Bacillota</taxon>
        <taxon>Clostridia</taxon>
        <taxon>Eubacteriales</taxon>
        <taxon>Oscillospiraceae</taxon>
        <taxon>Pseudobacteroides</taxon>
    </lineage>
</organism>
<dbReference type="STRING" id="398512.Bccel_4215"/>
<dbReference type="AlphaFoldDB" id="A0A0L6JSW8"/>
<name>A0A0L6JSW8_9FIRM</name>
<reference evidence="3" key="2">
    <citation type="submission" date="2015-07" db="EMBL/GenBank/DDBJ databases">
        <title>Near-Complete Genome Sequence of the Cellulolytic Bacterium Bacteroides (Pseudobacteroides) cellulosolvens ATCC 35603.</title>
        <authorList>
            <person name="Dassa B."/>
            <person name="Utturkar S.M."/>
            <person name="Klingeman D.M."/>
            <person name="Hurt R.A."/>
            <person name="Keller M."/>
            <person name="Xu J."/>
            <person name="Reddy Y.H.K."/>
            <person name="Borovok I."/>
            <person name="Grinberg I.R."/>
            <person name="Lamed R."/>
            <person name="Zhivin O."/>
            <person name="Bayer E.A."/>
            <person name="Brown S.D."/>
        </authorList>
    </citation>
    <scope>NUCLEOTIDE SEQUENCE [LARGE SCALE GENOMIC DNA]</scope>
    <source>
        <strain evidence="3">DSM 2933</strain>
    </source>
</reference>
<keyword evidence="3" id="KW-1185">Reference proteome</keyword>
<gene>
    <name evidence="1" type="ORF">Bccel_4215</name>
    <name evidence="2" type="ORF">Bccel_4216</name>
</gene>
<dbReference type="RefSeq" id="WP_154673431.1">
    <property type="nucleotide sequence ID" value="NZ_JQKC01000005.1"/>
</dbReference>
<protein>
    <submittedName>
        <fullName evidence="1">Uncharacterized protein</fullName>
    </submittedName>
</protein>
<evidence type="ECO:0000313" key="1">
    <source>
        <dbReference type="EMBL" id="KNY28941.1"/>
    </source>
</evidence>
<dbReference type="EMBL" id="LGTC01000001">
    <property type="protein sequence ID" value="KNY28942.1"/>
    <property type="molecule type" value="Genomic_DNA"/>
</dbReference>
<evidence type="ECO:0000313" key="2">
    <source>
        <dbReference type="EMBL" id="KNY28942.1"/>
    </source>
</evidence>
<comment type="caution">
    <text evidence="1">The sequence shown here is derived from an EMBL/GenBank/DDBJ whole genome shotgun (WGS) entry which is preliminary data.</text>
</comment>